<comment type="caution">
    <text evidence="3">The sequence shown here is derived from an EMBL/GenBank/DDBJ whole genome shotgun (WGS) entry which is preliminary data.</text>
</comment>
<dbReference type="GO" id="GO:0005975">
    <property type="term" value="P:carbohydrate metabolic process"/>
    <property type="evidence" value="ECO:0007669"/>
    <property type="project" value="InterPro"/>
</dbReference>
<dbReference type="InterPro" id="IPR002213">
    <property type="entry name" value="UDP_glucos_trans"/>
</dbReference>
<organism evidence="3 4">
    <name type="scientific">Bailinhaonella thermotolerans</name>
    <dbReference type="NCBI Taxonomy" id="1070861"/>
    <lineage>
        <taxon>Bacteria</taxon>
        <taxon>Bacillati</taxon>
        <taxon>Actinomycetota</taxon>
        <taxon>Actinomycetes</taxon>
        <taxon>Streptosporangiales</taxon>
        <taxon>Streptosporangiaceae</taxon>
        <taxon>Bailinhaonella</taxon>
    </lineage>
</organism>
<dbReference type="Gene3D" id="3.40.50.2000">
    <property type="entry name" value="Glycogen Phosphorylase B"/>
    <property type="match status" value="2"/>
</dbReference>
<sequence>MPRKIIVYAFGSRGDTQPCVALGAGLQARGEKVRVVASRRYASLIAAAGLEHEPITVDPLDILESEEGQRWLGGGHNPVAFIRGFRRVVEPMAERLLVEVEAASEDADVILSPVLGFAGHLFGERFAVPYALLQFQPGEPTREFANPLVPRSLGPLGNRLSYTAVEQVTWQFLRPFLNRWRRRRLGLTAIPVSGPFRRARRERRPVLVSVSPSVVPRPRDWPAYVHQTGYWFLDAPWTPPDPLAGFLAAGPPPVYVGFGSMIPRDPARVEEIVRAALRRAGVRGILLGGSGPATDDLLPVEDAAHSWLFPRVAAVVHHGGAGTTAAALRAGVPSVICPFFSDQPFWARRVAALGASPAPLPIERVTPESLARAIRRAVTSPAIGAAAARLAARIRAEDGVAAACDLIDTQVA</sequence>
<evidence type="ECO:0000259" key="2">
    <source>
        <dbReference type="Pfam" id="PF06722"/>
    </source>
</evidence>
<dbReference type="PANTHER" id="PTHR48050">
    <property type="entry name" value="STEROL 3-BETA-GLUCOSYLTRANSFERASE"/>
    <property type="match status" value="1"/>
</dbReference>
<dbReference type="OrthoDB" id="3253247at2"/>
<protein>
    <submittedName>
        <fullName evidence="3">Glycosyltransferase</fullName>
    </submittedName>
</protein>
<dbReference type="InterPro" id="IPR004276">
    <property type="entry name" value="GlycoTrans_28_N"/>
</dbReference>
<dbReference type="GO" id="GO:0033072">
    <property type="term" value="P:vancomycin biosynthetic process"/>
    <property type="evidence" value="ECO:0007669"/>
    <property type="project" value="UniProtKB-ARBA"/>
</dbReference>
<reference evidence="3 4" key="1">
    <citation type="submission" date="2018-09" db="EMBL/GenBank/DDBJ databases">
        <title>YIM 75507 draft genome.</title>
        <authorList>
            <person name="Tang S."/>
            <person name="Feng Y."/>
        </authorList>
    </citation>
    <scope>NUCLEOTIDE SEQUENCE [LARGE SCALE GENOMIC DNA]</scope>
    <source>
        <strain evidence="3 4">YIM 75507</strain>
    </source>
</reference>
<dbReference type="Proteomes" id="UP000265768">
    <property type="component" value="Unassembled WGS sequence"/>
</dbReference>
<feature type="domain" description="Erythromycin biosynthesis protein CIII-like C-terminal" evidence="2">
    <location>
        <begin position="308"/>
        <end position="396"/>
    </location>
</feature>
<dbReference type="CDD" id="cd03784">
    <property type="entry name" value="GT1_Gtf-like"/>
    <property type="match status" value="1"/>
</dbReference>
<dbReference type="PANTHER" id="PTHR48050:SF13">
    <property type="entry name" value="STEROL 3-BETA-GLUCOSYLTRANSFERASE UGT80A2"/>
    <property type="match status" value="1"/>
</dbReference>
<dbReference type="FunFam" id="3.40.50.2000:FF:000009">
    <property type="entry name" value="Sterol 3-beta-glucosyltransferase UGT80A2"/>
    <property type="match status" value="1"/>
</dbReference>
<dbReference type="RefSeq" id="WP_119928365.1">
    <property type="nucleotide sequence ID" value="NZ_QZEY01000008.1"/>
</dbReference>
<dbReference type="Pfam" id="PF06722">
    <property type="entry name" value="EryCIII-like_C"/>
    <property type="match status" value="1"/>
</dbReference>
<dbReference type="EMBL" id="QZEY01000008">
    <property type="protein sequence ID" value="RJL30942.1"/>
    <property type="molecule type" value="Genomic_DNA"/>
</dbReference>
<dbReference type="GO" id="GO:0016758">
    <property type="term" value="F:hexosyltransferase activity"/>
    <property type="evidence" value="ECO:0007669"/>
    <property type="project" value="InterPro"/>
</dbReference>
<proteinExistence type="predicted"/>
<dbReference type="AlphaFoldDB" id="A0A3A4BI68"/>
<gene>
    <name evidence="3" type="ORF">D5H75_21885</name>
</gene>
<feature type="domain" description="Glycosyltransferase family 28 N-terminal" evidence="1">
    <location>
        <begin position="5"/>
        <end position="60"/>
    </location>
</feature>
<dbReference type="InterPro" id="IPR050426">
    <property type="entry name" value="Glycosyltransferase_28"/>
</dbReference>
<dbReference type="Pfam" id="PF03033">
    <property type="entry name" value="Glyco_transf_28"/>
    <property type="match status" value="1"/>
</dbReference>
<dbReference type="SUPFAM" id="SSF53756">
    <property type="entry name" value="UDP-Glycosyltransferase/glycogen phosphorylase"/>
    <property type="match status" value="1"/>
</dbReference>
<accession>A0A3A4BI68</accession>
<keyword evidence="3" id="KW-0808">Transferase</keyword>
<keyword evidence="4" id="KW-1185">Reference proteome</keyword>
<dbReference type="InterPro" id="IPR010610">
    <property type="entry name" value="EryCIII-like_C"/>
</dbReference>
<name>A0A3A4BI68_9ACTN</name>
<evidence type="ECO:0000259" key="1">
    <source>
        <dbReference type="Pfam" id="PF03033"/>
    </source>
</evidence>
<evidence type="ECO:0000313" key="4">
    <source>
        <dbReference type="Proteomes" id="UP000265768"/>
    </source>
</evidence>
<dbReference type="GO" id="GO:0008194">
    <property type="term" value="F:UDP-glycosyltransferase activity"/>
    <property type="evidence" value="ECO:0007669"/>
    <property type="project" value="InterPro"/>
</dbReference>
<evidence type="ECO:0000313" key="3">
    <source>
        <dbReference type="EMBL" id="RJL30942.1"/>
    </source>
</evidence>